<evidence type="ECO:0000256" key="10">
    <source>
        <dbReference type="SAM" id="Phobius"/>
    </source>
</evidence>
<keyword evidence="6 10" id="KW-0812">Transmembrane</keyword>
<evidence type="ECO:0000256" key="4">
    <source>
        <dbReference type="ARBA" id="ARBA00022475"/>
    </source>
</evidence>
<dbReference type="EMBL" id="BAABFT010000025">
    <property type="protein sequence ID" value="GAA4340409.1"/>
    <property type="molecule type" value="Genomic_DNA"/>
</dbReference>
<evidence type="ECO:0000256" key="2">
    <source>
        <dbReference type="ARBA" id="ARBA00006555"/>
    </source>
</evidence>
<sequence>MNWLHYLLEANLYLSIFYVGYFLFLSKDTHYNLNRAYLLTTCILAFVIPFLQLGYLKPVETVEQIVLIIPSGNTPKVAIKASVFTLQQALFYLYIAGAAVCFCLFSFKVYKLFRLIKSKTYTLEGSYKVVYVDDDNTAFSFFNYLFIGKNTPEIDTIIRHELAHIGQKHSWDILFVEILKALNWFNPLLYLLQNSLKSVHEYIADEKAAAYNGDALAYSSFLLNNAYGLSGSSVTHSFFNYNLLKKRIIMLNQKRSGKLARLKFLIAVPLGAGMLCASTLAFSKTYGWVDVLPAKAAPSVSQARMPADTVPLAPKVVDIKIKPTPPPPVVKVVKFPPPIVKADGKKGASPKVQVVKFPPPIVKADAKTGTPQQVKVIKFPPPKVLNIKLDPVKADAKSAKALKNVEIRIDEPIASDKAVSQQKMIAQNASVAQKGTFQAIRISDTMQLVKSPIQQFYSYIGKNVRYPAEARNKDIAGRVIVSITVNNDNQISGVSLVKGASGGLGNEVVRCVKAYTDKFPNGPGTYQLPVSFALSYADGKYKQDGPLENKSAYLDEVVIVAYAK</sequence>
<evidence type="ECO:0000313" key="12">
    <source>
        <dbReference type="EMBL" id="GAA4340409.1"/>
    </source>
</evidence>
<dbReference type="InterPro" id="IPR051045">
    <property type="entry name" value="TonB-dependent_transducer"/>
</dbReference>
<feature type="transmembrane region" description="Helical" evidence="10">
    <location>
        <begin position="264"/>
        <end position="282"/>
    </location>
</feature>
<dbReference type="InterPro" id="IPR037682">
    <property type="entry name" value="TonB_C"/>
</dbReference>
<dbReference type="InterPro" id="IPR008756">
    <property type="entry name" value="Peptidase_M56"/>
</dbReference>
<evidence type="ECO:0000256" key="8">
    <source>
        <dbReference type="ARBA" id="ARBA00022989"/>
    </source>
</evidence>
<keyword evidence="3" id="KW-0813">Transport</keyword>
<evidence type="ECO:0000313" key="13">
    <source>
        <dbReference type="Proteomes" id="UP001500582"/>
    </source>
</evidence>
<evidence type="ECO:0000256" key="6">
    <source>
        <dbReference type="ARBA" id="ARBA00022692"/>
    </source>
</evidence>
<dbReference type="SUPFAM" id="SSF74653">
    <property type="entry name" value="TolA/TonB C-terminal domain"/>
    <property type="match status" value="1"/>
</dbReference>
<feature type="domain" description="TonB C-terminal" evidence="11">
    <location>
        <begin position="451"/>
        <end position="545"/>
    </location>
</feature>
<name>A0ABP8HK06_9SPHI</name>
<proteinExistence type="inferred from homology"/>
<dbReference type="PANTHER" id="PTHR33446:SF2">
    <property type="entry name" value="PROTEIN TONB"/>
    <property type="match status" value="1"/>
</dbReference>
<keyword evidence="5" id="KW-0997">Cell inner membrane</keyword>
<dbReference type="PANTHER" id="PTHR33446">
    <property type="entry name" value="PROTEIN TONB-RELATED"/>
    <property type="match status" value="1"/>
</dbReference>
<dbReference type="Pfam" id="PF03544">
    <property type="entry name" value="TonB_C"/>
    <property type="match status" value="1"/>
</dbReference>
<reference evidence="13" key="1">
    <citation type="journal article" date="2019" name="Int. J. Syst. Evol. Microbiol.">
        <title>The Global Catalogue of Microorganisms (GCM) 10K type strain sequencing project: providing services to taxonomists for standard genome sequencing and annotation.</title>
        <authorList>
            <consortium name="The Broad Institute Genomics Platform"/>
            <consortium name="The Broad Institute Genome Sequencing Center for Infectious Disease"/>
            <person name="Wu L."/>
            <person name="Ma J."/>
        </authorList>
    </citation>
    <scope>NUCLEOTIDE SEQUENCE [LARGE SCALE GENOMIC DNA]</scope>
    <source>
        <strain evidence="13">JCM 17705</strain>
    </source>
</reference>
<comment type="similarity">
    <text evidence="2">Belongs to the TonB family.</text>
</comment>
<dbReference type="CDD" id="cd07341">
    <property type="entry name" value="M56_BlaR1_MecR1_like"/>
    <property type="match status" value="1"/>
</dbReference>
<evidence type="ECO:0000259" key="11">
    <source>
        <dbReference type="PROSITE" id="PS52015"/>
    </source>
</evidence>
<keyword evidence="8 10" id="KW-1133">Transmembrane helix</keyword>
<protein>
    <recommendedName>
        <fullName evidence="11">TonB C-terminal domain-containing protein</fullName>
    </recommendedName>
</protein>
<feature type="transmembrane region" description="Helical" evidence="10">
    <location>
        <begin position="6"/>
        <end position="24"/>
    </location>
</feature>
<dbReference type="Pfam" id="PF05569">
    <property type="entry name" value="Peptidase_M56"/>
    <property type="match status" value="1"/>
</dbReference>
<evidence type="ECO:0000256" key="9">
    <source>
        <dbReference type="ARBA" id="ARBA00023136"/>
    </source>
</evidence>
<organism evidence="12 13">
    <name type="scientific">Mucilaginibacter gynuensis</name>
    <dbReference type="NCBI Taxonomy" id="1302236"/>
    <lineage>
        <taxon>Bacteria</taxon>
        <taxon>Pseudomonadati</taxon>
        <taxon>Bacteroidota</taxon>
        <taxon>Sphingobacteriia</taxon>
        <taxon>Sphingobacteriales</taxon>
        <taxon>Sphingobacteriaceae</taxon>
        <taxon>Mucilaginibacter</taxon>
    </lineage>
</organism>
<evidence type="ECO:0000256" key="3">
    <source>
        <dbReference type="ARBA" id="ARBA00022448"/>
    </source>
</evidence>
<keyword evidence="9 10" id="KW-0472">Membrane</keyword>
<comment type="subcellular location">
    <subcellularLocation>
        <location evidence="1">Cell inner membrane</location>
        <topology evidence="1">Single-pass membrane protein</topology>
        <orientation evidence="1">Periplasmic side</orientation>
    </subcellularLocation>
</comment>
<keyword evidence="13" id="KW-1185">Reference proteome</keyword>
<feature type="transmembrane region" description="Helical" evidence="10">
    <location>
        <begin position="36"/>
        <end position="55"/>
    </location>
</feature>
<keyword evidence="7" id="KW-0653">Protein transport</keyword>
<keyword evidence="4" id="KW-1003">Cell membrane</keyword>
<evidence type="ECO:0000256" key="5">
    <source>
        <dbReference type="ARBA" id="ARBA00022519"/>
    </source>
</evidence>
<dbReference type="NCBIfam" id="TIGR01352">
    <property type="entry name" value="tonB_Cterm"/>
    <property type="match status" value="1"/>
</dbReference>
<dbReference type="RefSeq" id="WP_345214134.1">
    <property type="nucleotide sequence ID" value="NZ_BAABFT010000025.1"/>
</dbReference>
<dbReference type="PROSITE" id="PS52015">
    <property type="entry name" value="TONB_CTD"/>
    <property type="match status" value="1"/>
</dbReference>
<dbReference type="Proteomes" id="UP001500582">
    <property type="component" value="Unassembled WGS sequence"/>
</dbReference>
<dbReference type="InterPro" id="IPR006260">
    <property type="entry name" value="TonB/TolA_C"/>
</dbReference>
<accession>A0ABP8HK06</accession>
<gene>
    <name evidence="12" type="ORF">GCM10023149_51790</name>
</gene>
<dbReference type="Gene3D" id="3.30.1150.10">
    <property type="match status" value="1"/>
</dbReference>
<evidence type="ECO:0000256" key="1">
    <source>
        <dbReference type="ARBA" id="ARBA00004383"/>
    </source>
</evidence>
<feature type="transmembrane region" description="Helical" evidence="10">
    <location>
        <begin position="91"/>
        <end position="110"/>
    </location>
</feature>
<evidence type="ECO:0000256" key="7">
    <source>
        <dbReference type="ARBA" id="ARBA00022927"/>
    </source>
</evidence>
<comment type="caution">
    <text evidence="12">The sequence shown here is derived from an EMBL/GenBank/DDBJ whole genome shotgun (WGS) entry which is preliminary data.</text>
</comment>